<reference evidence="2" key="1">
    <citation type="submission" date="2020-12" db="EMBL/GenBank/DDBJ databases">
        <authorList>
            <person name="Iha C."/>
        </authorList>
    </citation>
    <scope>NUCLEOTIDE SEQUENCE</scope>
</reference>
<feature type="compositionally biased region" description="Basic and acidic residues" evidence="1">
    <location>
        <begin position="77"/>
        <end position="97"/>
    </location>
</feature>
<feature type="compositionally biased region" description="Low complexity" evidence="1">
    <location>
        <begin position="17"/>
        <end position="26"/>
    </location>
</feature>
<evidence type="ECO:0000256" key="1">
    <source>
        <dbReference type="SAM" id="MobiDB-lite"/>
    </source>
</evidence>
<keyword evidence="3" id="KW-1185">Reference proteome</keyword>
<dbReference type="AlphaFoldDB" id="A0A8S1J6I6"/>
<proteinExistence type="predicted"/>
<comment type="caution">
    <text evidence="2">The sequence shown here is derived from an EMBL/GenBank/DDBJ whole genome shotgun (WGS) entry which is preliminary data.</text>
</comment>
<feature type="compositionally biased region" description="Basic and acidic residues" evidence="1">
    <location>
        <begin position="105"/>
        <end position="156"/>
    </location>
</feature>
<dbReference type="Proteomes" id="UP000708148">
    <property type="component" value="Unassembled WGS sequence"/>
</dbReference>
<gene>
    <name evidence="2" type="ORF">OSTQU699_LOCUS7048</name>
</gene>
<feature type="region of interest" description="Disordered" evidence="1">
    <location>
        <begin position="529"/>
        <end position="565"/>
    </location>
</feature>
<feature type="compositionally biased region" description="Basic and acidic residues" evidence="1">
    <location>
        <begin position="437"/>
        <end position="447"/>
    </location>
</feature>
<accession>A0A8S1J6I6</accession>
<name>A0A8S1J6I6_9CHLO</name>
<feature type="compositionally biased region" description="Basic and acidic residues" evidence="1">
    <location>
        <begin position="167"/>
        <end position="180"/>
    </location>
</feature>
<feature type="compositionally biased region" description="Basic and acidic residues" evidence="1">
    <location>
        <begin position="27"/>
        <end position="69"/>
    </location>
</feature>
<protein>
    <submittedName>
        <fullName evidence="2">Uncharacterized protein</fullName>
    </submittedName>
</protein>
<sequence>MPPSVSHVPAAFRPETETQQTLQRRQVQMEKIRMMTEQKGMNEGDASDREREEQRRRQPASDREAMEKEHKKRLKEGKKGREDEDRRRKDAEKERRKQEKRRAKDGKERGRDRVRARDGDDSSDRELGREKRGRERDYDRKDVDSEDKAHNERDFSDSPLEASPNGRYDEREVPKRRPTDGRLGPPEQMVLDTDVEAPRLHKAHGRVVLAGALRQQAQNDEEYEEWQQDPHKTGREGDEAMYVAEDYHEGGYWVERPRILRRVPVAAPGEYYEVDGAPQGYVTHVRGYPAEVVDERVGEGEMYYPEERLRPVARLAPRGRIPPRGRTIVRGGPQLRLHGEPGYGRAVYRAPIPGHYARGGIPRAVGGVNRDGLQPDEGEHQRIVRMGAPMRYVRGAGVRIDRGRGRTGVVGVGGHRPMPRRFDSLGLDMNAPGYYRKGEAAPERYNPEEDEPEELRRGSAGKRWEKIRQEDEVMEEVEKGHADQSGVALSHQGGAVGLPAVQVRGERYQHMAGEEIHPVEGEPNEDMEFEMTKSPSPQGGSIMETPPSRKRRPSQYRSECPSPSSDYYEKVLASRKRLLPGLLYTVLSLAVCALDPLFMLAPHLVRLFFTMGICISWPQQRSSIYEQKNEQTVGRNVQNARGDRLYSVGQREVTAA</sequence>
<evidence type="ECO:0000313" key="2">
    <source>
        <dbReference type="EMBL" id="CAD7701691.1"/>
    </source>
</evidence>
<organism evidence="2 3">
    <name type="scientific">Ostreobium quekettii</name>
    <dbReference type="NCBI Taxonomy" id="121088"/>
    <lineage>
        <taxon>Eukaryota</taxon>
        <taxon>Viridiplantae</taxon>
        <taxon>Chlorophyta</taxon>
        <taxon>core chlorophytes</taxon>
        <taxon>Ulvophyceae</taxon>
        <taxon>TCBD clade</taxon>
        <taxon>Bryopsidales</taxon>
        <taxon>Ostreobineae</taxon>
        <taxon>Ostreobiaceae</taxon>
        <taxon>Ostreobium</taxon>
    </lineage>
</organism>
<feature type="region of interest" description="Disordered" evidence="1">
    <location>
        <begin position="1"/>
        <end position="188"/>
    </location>
</feature>
<feature type="region of interest" description="Disordered" evidence="1">
    <location>
        <begin position="437"/>
        <end position="461"/>
    </location>
</feature>
<dbReference type="EMBL" id="CAJHUC010001607">
    <property type="protein sequence ID" value="CAD7701691.1"/>
    <property type="molecule type" value="Genomic_DNA"/>
</dbReference>
<evidence type="ECO:0000313" key="3">
    <source>
        <dbReference type="Proteomes" id="UP000708148"/>
    </source>
</evidence>
<feature type="compositionally biased region" description="Polar residues" evidence="1">
    <location>
        <begin position="555"/>
        <end position="565"/>
    </location>
</feature>